<evidence type="ECO:0000313" key="2">
    <source>
        <dbReference type="Proteomes" id="UP000562682"/>
    </source>
</evidence>
<name>A0A8H5XDD4_9HYPO</name>
<dbReference type="Proteomes" id="UP000562682">
    <property type="component" value="Unassembled WGS sequence"/>
</dbReference>
<accession>A0A8H5XDD4</accession>
<dbReference type="AlphaFoldDB" id="A0A8H5XDD4"/>
<comment type="caution">
    <text evidence="1">The sequence shown here is derived from an EMBL/GenBank/DDBJ whole genome shotgun (WGS) entry which is preliminary data.</text>
</comment>
<gene>
    <name evidence="1" type="ORF">FDENT_3316</name>
</gene>
<reference evidence="1 2" key="1">
    <citation type="submission" date="2020-05" db="EMBL/GenBank/DDBJ databases">
        <title>Identification and distribution of gene clusters putatively required for synthesis of sphingolipid metabolism inhibitors in phylogenetically diverse species of the filamentous fungus Fusarium.</title>
        <authorList>
            <person name="Kim H.-S."/>
            <person name="Busman M."/>
            <person name="Brown D.W."/>
            <person name="Divon H."/>
            <person name="Uhlig S."/>
            <person name="Proctor R.H."/>
        </authorList>
    </citation>
    <scope>NUCLEOTIDE SEQUENCE [LARGE SCALE GENOMIC DNA]</scope>
    <source>
        <strain evidence="1 2">NRRL 25311</strain>
    </source>
</reference>
<organism evidence="1 2">
    <name type="scientific">Fusarium denticulatum</name>
    <dbReference type="NCBI Taxonomy" id="48507"/>
    <lineage>
        <taxon>Eukaryota</taxon>
        <taxon>Fungi</taxon>
        <taxon>Dikarya</taxon>
        <taxon>Ascomycota</taxon>
        <taxon>Pezizomycotina</taxon>
        <taxon>Sordariomycetes</taxon>
        <taxon>Hypocreomycetidae</taxon>
        <taxon>Hypocreales</taxon>
        <taxon>Nectriaceae</taxon>
        <taxon>Fusarium</taxon>
        <taxon>Fusarium fujikuroi species complex</taxon>
    </lineage>
</organism>
<sequence length="223" mass="24772">MDRLHTPKPEVDGTPGGKFWTLLPGDTKLSVKWYPEMSLSENENVQYQWTLPMSQIGTYAARSDCRYGFLITDQALVVLRFTKERIGEGLATTRPSRTVVSQTHQRVASNETDVSSRMESMSLGSFGAQSYNDHDLAGAANVEFLPPEYAVIPMSARGKDTLTVKFSIFCLCLMAAGGCGNIDYGYPPLDSWRRVDSQRFIHNTSNLSARNLPTDAVLYGTQE</sequence>
<keyword evidence="2" id="KW-1185">Reference proteome</keyword>
<dbReference type="EMBL" id="JAAOAK010000075">
    <property type="protein sequence ID" value="KAF5691581.1"/>
    <property type="molecule type" value="Genomic_DNA"/>
</dbReference>
<proteinExistence type="predicted"/>
<protein>
    <submittedName>
        <fullName evidence="1">Uncharacterized protein</fullName>
    </submittedName>
</protein>
<evidence type="ECO:0000313" key="1">
    <source>
        <dbReference type="EMBL" id="KAF5691581.1"/>
    </source>
</evidence>